<dbReference type="PANTHER" id="PTHR24221:SF248">
    <property type="entry name" value="ABC TRANSPORTER TRANSMEMBRANE REGION"/>
    <property type="match status" value="1"/>
</dbReference>
<dbReference type="NCBIfam" id="TIGR01842">
    <property type="entry name" value="type_I_sec_PrtD"/>
    <property type="match status" value="1"/>
</dbReference>
<dbReference type="GO" id="GO:0016887">
    <property type="term" value="F:ATP hydrolysis activity"/>
    <property type="evidence" value="ECO:0007669"/>
    <property type="project" value="InterPro"/>
</dbReference>
<dbReference type="InterPro" id="IPR003439">
    <property type="entry name" value="ABC_transporter-like_ATP-bd"/>
</dbReference>
<dbReference type="GO" id="GO:0140359">
    <property type="term" value="F:ABC-type transporter activity"/>
    <property type="evidence" value="ECO:0007669"/>
    <property type="project" value="InterPro"/>
</dbReference>
<evidence type="ECO:0000256" key="3">
    <source>
        <dbReference type="ARBA" id="ARBA00022741"/>
    </source>
</evidence>
<proteinExistence type="predicted"/>
<dbReference type="PROSITE" id="PS00211">
    <property type="entry name" value="ABC_TRANSPORTER_1"/>
    <property type="match status" value="1"/>
</dbReference>
<feature type="transmembrane region" description="Helical" evidence="7">
    <location>
        <begin position="248"/>
        <end position="275"/>
    </location>
</feature>
<dbReference type="EMBL" id="BMKN01000002">
    <property type="protein sequence ID" value="GGE52052.1"/>
    <property type="molecule type" value="Genomic_DNA"/>
</dbReference>
<feature type="transmembrane region" description="Helical" evidence="7">
    <location>
        <begin position="127"/>
        <end position="147"/>
    </location>
</feature>
<keyword evidence="11" id="KW-1185">Reference proteome</keyword>
<keyword evidence="5 7" id="KW-1133">Transmembrane helix</keyword>
<dbReference type="InterPro" id="IPR010128">
    <property type="entry name" value="ATPase_T1SS_PrtD-like"/>
</dbReference>
<dbReference type="InterPro" id="IPR036640">
    <property type="entry name" value="ABC1_TM_sf"/>
</dbReference>
<dbReference type="GO" id="GO:0005886">
    <property type="term" value="C:plasma membrane"/>
    <property type="evidence" value="ECO:0007669"/>
    <property type="project" value="UniProtKB-SubCell"/>
</dbReference>
<feature type="transmembrane region" description="Helical" evidence="7">
    <location>
        <begin position="55"/>
        <end position="72"/>
    </location>
</feature>
<feature type="domain" description="ABC transporter" evidence="8">
    <location>
        <begin position="325"/>
        <end position="560"/>
    </location>
</feature>
<dbReference type="GO" id="GO:0005524">
    <property type="term" value="F:ATP binding"/>
    <property type="evidence" value="ECO:0007669"/>
    <property type="project" value="UniProtKB-KW"/>
</dbReference>
<evidence type="ECO:0000259" key="9">
    <source>
        <dbReference type="PROSITE" id="PS50929"/>
    </source>
</evidence>
<evidence type="ECO:0000313" key="10">
    <source>
        <dbReference type="EMBL" id="GGE52052.1"/>
    </source>
</evidence>
<dbReference type="AlphaFoldDB" id="A0A917EJ83"/>
<keyword evidence="4" id="KW-0067">ATP-binding</keyword>
<comment type="subcellular location">
    <subcellularLocation>
        <location evidence="1">Cell membrane</location>
        <topology evidence="1">Multi-pass membrane protein</topology>
    </subcellularLocation>
</comment>
<evidence type="ECO:0000256" key="4">
    <source>
        <dbReference type="ARBA" id="ARBA00022840"/>
    </source>
</evidence>
<evidence type="ECO:0000256" key="5">
    <source>
        <dbReference type="ARBA" id="ARBA00022989"/>
    </source>
</evidence>
<gene>
    <name evidence="10" type="ORF">GCM10011517_19730</name>
</gene>
<dbReference type="InterPro" id="IPR003593">
    <property type="entry name" value="AAA+_ATPase"/>
</dbReference>
<dbReference type="Gene3D" id="1.20.1560.10">
    <property type="entry name" value="ABC transporter type 1, transmembrane domain"/>
    <property type="match status" value="1"/>
</dbReference>
<evidence type="ECO:0000256" key="2">
    <source>
        <dbReference type="ARBA" id="ARBA00022692"/>
    </source>
</evidence>
<dbReference type="SUPFAM" id="SSF52540">
    <property type="entry name" value="P-loop containing nucleoside triphosphate hydrolases"/>
    <property type="match status" value="1"/>
</dbReference>
<dbReference type="InterPro" id="IPR011527">
    <property type="entry name" value="ABC1_TM_dom"/>
</dbReference>
<evidence type="ECO:0000256" key="6">
    <source>
        <dbReference type="ARBA" id="ARBA00023136"/>
    </source>
</evidence>
<feature type="domain" description="ABC transmembrane type-1" evidence="9">
    <location>
        <begin position="20"/>
        <end position="294"/>
    </location>
</feature>
<feature type="transmembrane region" description="Helical" evidence="7">
    <location>
        <begin position="21"/>
        <end position="43"/>
    </location>
</feature>
<dbReference type="GO" id="GO:0030256">
    <property type="term" value="C:type I protein secretion system complex"/>
    <property type="evidence" value="ECO:0007669"/>
    <property type="project" value="InterPro"/>
</dbReference>
<dbReference type="Pfam" id="PF00005">
    <property type="entry name" value="ABC_tran"/>
    <property type="match status" value="1"/>
</dbReference>
<sequence>MAQPTLFAQTMRAGRKHSTGLFLLSFLANLLLLASSVYMLQVFDRVLASGSFDTLMWLSVIALLAIVTYGFLEFARRKVLSRTGAWISAELSPEVIRRSISDRLETGRSPAGLGDVQDIRNFIGGDAILAFLDAPWTPVFIAVIWMMHPVLGVIAVAGAIVLFLIGVLNDLVTRRRQAEANVKLRQVQNDAQAFVENAETLTGMGMIGSVLARWQASRDVADQEGAGATELSSVLFNLSRAIRLGLQIAILGAGAALVLMTELTAGGMIAASIILARALSPVERAISAWKAFGSYRLASRRLEALFRATKEPTKRVSLPKPDGKLFVKDLRYFAPDTRAPLVKSVSLQLEPGQLCGVLGPSGSGKSSLCRLLVGAWRPSFGEIRLDGAELAEWDSEERGRYVGYLPQQVELFTGTVAENIARMGDVDDAKVLAAAKKSGAHEMILALPEGYETRLGQFRDQLSGGQKQRIGLARALYDDPSLIVLDEPNSNLDGNGEIALQHALAGMKKAGQTVVVVTHVPSLLRQVDKVAVIKDGTLQKFGDRDEVLREMMAKPRPAPTQTKEAAE</sequence>
<dbReference type="GO" id="GO:0034040">
    <property type="term" value="F:ATPase-coupled lipid transmembrane transporter activity"/>
    <property type="evidence" value="ECO:0007669"/>
    <property type="project" value="TreeGrafter"/>
</dbReference>
<dbReference type="SUPFAM" id="SSF90123">
    <property type="entry name" value="ABC transporter transmembrane region"/>
    <property type="match status" value="1"/>
</dbReference>
<dbReference type="Proteomes" id="UP000606730">
    <property type="component" value="Unassembled WGS sequence"/>
</dbReference>
<dbReference type="SMART" id="SM00382">
    <property type="entry name" value="AAA"/>
    <property type="match status" value="1"/>
</dbReference>
<evidence type="ECO:0000259" key="8">
    <source>
        <dbReference type="PROSITE" id="PS50893"/>
    </source>
</evidence>
<keyword evidence="6 7" id="KW-0472">Membrane</keyword>
<dbReference type="GO" id="GO:0030253">
    <property type="term" value="P:protein secretion by the type I secretion system"/>
    <property type="evidence" value="ECO:0007669"/>
    <property type="project" value="InterPro"/>
</dbReference>
<dbReference type="OrthoDB" id="9808328at2"/>
<name>A0A917EJ83_9RHOB</name>
<accession>A0A917EJ83</accession>
<evidence type="ECO:0000256" key="7">
    <source>
        <dbReference type="SAM" id="Phobius"/>
    </source>
</evidence>
<feature type="transmembrane region" description="Helical" evidence="7">
    <location>
        <begin position="153"/>
        <end position="172"/>
    </location>
</feature>
<dbReference type="Gene3D" id="3.40.50.300">
    <property type="entry name" value="P-loop containing nucleotide triphosphate hydrolases"/>
    <property type="match status" value="1"/>
</dbReference>
<keyword evidence="2 7" id="KW-0812">Transmembrane</keyword>
<organism evidence="10 11">
    <name type="scientific">Actibacterium pelagium</name>
    <dbReference type="NCBI Taxonomy" id="2029103"/>
    <lineage>
        <taxon>Bacteria</taxon>
        <taxon>Pseudomonadati</taxon>
        <taxon>Pseudomonadota</taxon>
        <taxon>Alphaproteobacteria</taxon>
        <taxon>Rhodobacterales</taxon>
        <taxon>Roseobacteraceae</taxon>
        <taxon>Actibacterium</taxon>
    </lineage>
</organism>
<dbReference type="PROSITE" id="PS50929">
    <property type="entry name" value="ABC_TM1F"/>
    <property type="match status" value="1"/>
</dbReference>
<dbReference type="InterPro" id="IPR039421">
    <property type="entry name" value="Type_1_exporter"/>
</dbReference>
<dbReference type="PROSITE" id="PS50893">
    <property type="entry name" value="ABC_TRANSPORTER_2"/>
    <property type="match status" value="1"/>
</dbReference>
<comment type="caution">
    <text evidence="10">The sequence shown here is derived from an EMBL/GenBank/DDBJ whole genome shotgun (WGS) entry which is preliminary data.</text>
</comment>
<protein>
    <submittedName>
        <fullName evidence="10">Peptidase</fullName>
    </submittedName>
</protein>
<dbReference type="Pfam" id="PF00664">
    <property type="entry name" value="ABC_membrane"/>
    <property type="match status" value="1"/>
</dbReference>
<dbReference type="PANTHER" id="PTHR24221">
    <property type="entry name" value="ATP-BINDING CASSETTE SUB-FAMILY B"/>
    <property type="match status" value="1"/>
</dbReference>
<keyword evidence="3" id="KW-0547">Nucleotide-binding</keyword>
<reference evidence="10" key="2">
    <citation type="submission" date="2020-09" db="EMBL/GenBank/DDBJ databases">
        <authorList>
            <person name="Sun Q."/>
            <person name="Zhou Y."/>
        </authorList>
    </citation>
    <scope>NUCLEOTIDE SEQUENCE</scope>
    <source>
        <strain evidence="10">CGMCC 1.16012</strain>
    </source>
</reference>
<dbReference type="InterPro" id="IPR017871">
    <property type="entry name" value="ABC_transporter-like_CS"/>
</dbReference>
<evidence type="ECO:0000256" key="1">
    <source>
        <dbReference type="ARBA" id="ARBA00004651"/>
    </source>
</evidence>
<dbReference type="InterPro" id="IPR027417">
    <property type="entry name" value="P-loop_NTPase"/>
</dbReference>
<evidence type="ECO:0000313" key="11">
    <source>
        <dbReference type="Proteomes" id="UP000606730"/>
    </source>
</evidence>
<dbReference type="RefSeq" id="WP_095594853.1">
    <property type="nucleotide sequence ID" value="NZ_BMKN01000002.1"/>
</dbReference>
<reference evidence="10" key="1">
    <citation type="journal article" date="2014" name="Int. J. Syst. Evol. Microbiol.">
        <title>Complete genome sequence of Corynebacterium casei LMG S-19264T (=DSM 44701T), isolated from a smear-ripened cheese.</title>
        <authorList>
            <consortium name="US DOE Joint Genome Institute (JGI-PGF)"/>
            <person name="Walter F."/>
            <person name="Albersmeier A."/>
            <person name="Kalinowski J."/>
            <person name="Ruckert C."/>
        </authorList>
    </citation>
    <scope>NUCLEOTIDE SEQUENCE</scope>
    <source>
        <strain evidence="10">CGMCC 1.16012</strain>
    </source>
</reference>